<reference evidence="12" key="3">
    <citation type="submission" date="2017-03" db="EMBL/GenBank/DDBJ databases">
        <authorList>
            <person name="Dastager S.G."/>
            <person name="Neurgaonkar P.S."/>
            <person name="Dharne M.S."/>
        </authorList>
    </citation>
    <scope>NUCLEOTIDE SEQUENCE</scope>
    <source>
        <strain evidence="12">DSM 25145</strain>
    </source>
</reference>
<keyword evidence="4 6" id="KW-0560">Oxidoreductase</keyword>
<feature type="domain" description="Pyrroline-5-carboxylate reductase dimerisation" evidence="11">
    <location>
        <begin position="165"/>
        <end position="268"/>
    </location>
</feature>
<evidence type="ECO:0000259" key="10">
    <source>
        <dbReference type="Pfam" id="PF03807"/>
    </source>
</evidence>
<dbReference type="EMBL" id="FTLX01000004">
    <property type="protein sequence ID" value="SIQ91095.1"/>
    <property type="molecule type" value="Genomic_DNA"/>
</dbReference>
<name>A0A1N6WM21_9BACI</name>
<dbReference type="SUPFAM" id="SSF51735">
    <property type="entry name" value="NAD(P)-binding Rossmann-fold domains"/>
    <property type="match status" value="1"/>
</dbReference>
<dbReference type="GO" id="GO:0004735">
    <property type="term" value="F:pyrroline-5-carboxylate reductase activity"/>
    <property type="evidence" value="ECO:0007669"/>
    <property type="project" value="UniProtKB-UniRule"/>
</dbReference>
<comment type="catalytic activity">
    <reaction evidence="6">
        <text>L-proline + NAD(+) = (S)-1-pyrroline-5-carboxylate + NADH + 2 H(+)</text>
        <dbReference type="Rhea" id="RHEA:14105"/>
        <dbReference type="ChEBI" id="CHEBI:15378"/>
        <dbReference type="ChEBI" id="CHEBI:17388"/>
        <dbReference type="ChEBI" id="CHEBI:57540"/>
        <dbReference type="ChEBI" id="CHEBI:57945"/>
        <dbReference type="ChEBI" id="CHEBI:60039"/>
        <dbReference type="EC" id="1.5.1.2"/>
    </reaction>
</comment>
<keyword evidence="2 6" id="KW-0641">Proline biosynthesis</keyword>
<dbReference type="AlphaFoldDB" id="A0A1N6WM21"/>
<dbReference type="SUPFAM" id="SSF48179">
    <property type="entry name" value="6-phosphogluconate dehydrogenase C-terminal domain-like"/>
    <property type="match status" value="1"/>
</dbReference>
<feature type="binding site" evidence="8">
    <location>
        <begin position="73"/>
        <end position="76"/>
    </location>
    <ligand>
        <name>NADP(+)</name>
        <dbReference type="ChEBI" id="CHEBI:58349"/>
    </ligand>
</feature>
<dbReference type="EC" id="1.5.1.2" evidence="6 7"/>
<dbReference type="Gene3D" id="3.40.50.720">
    <property type="entry name" value="NAD(P)-binding Rossmann-like Domain"/>
    <property type="match status" value="1"/>
</dbReference>
<dbReference type="RefSeq" id="WP_045851892.1">
    <property type="nucleotide sequence ID" value="NZ_FTLX01000004.1"/>
</dbReference>
<dbReference type="UniPathway" id="UPA00098">
    <property type="reaction ID" value="UER00361"/>
</dbReference>
<protein>
    <recommendedName>
        <fullName evidence="6 7">Pyrroline-5-carboxylate reductase</fullName>
        <shortName evidence="6">P5C reductase</shortName>
        <shortName evidence="6">P5CR</shortName>
        <ecNumber evidence="6 7">1.5.1.2</ecNumber>
    </recommendedName>
    <alternativeName>
        <fullName evidence="6">PCA reductase</fullName>
    </alternativeName>
</protein>
<dbReference type="PANTHER" id="PTHR11645:SF49">
    <property type="entry name" value="PYRROLINE-5-CARBOXYLATE REDUCTASE 1"/>
    <property type="match status" value="1"/>
</dbReference>
<dbReference type="Proteomes" id="UP000215545">
    <property type="component" value="Unassembled WGS sequence"/>
</dbReference>
<evidence type="ECO:0000313" key="15">
    <source>
        <dbReference type="Proteomes" id="UP000215545"/>
    </source>
</evidence>
<evidence type="ECO:0000256" key="8">
    <source>
        <dbReference type="PIRSR" id="PIRSR000193-1"/>
    </source>
</evidence>
<evidence type="ECO:0000256" key="4">
    <source>
        <dbReference type="ARBA" id="ARBA00023002"/>
    </source>
</evidence>
<dbReference type="PANTHER" id="PTHR11645">
    <property type="entry name" value="PYRROLINE-5-CARBOXYLATE REDUCTASE"/>
    <property type="match status" value="1"/>
</dbReference>
<keyword evidence="15" id="KW-1185">Reference proteome</keyword>
<dbReference type="Proteomes" id="UP000186385">
    <property type="component" value="Unassembled WGS sequence"/>
</dbReference>
<dbReference type="InterPro" id="IPR000304">
    <property type="entry name" value="Pyrroline-COOH_reductase"/>
</dbReference>
<comment type="similarity">
    <text evidence="1 6 9">Belongs to the pyrroline-5-carboxylate reductase family.</text>
</comment>
<dbReference type="NCBIfam" id="TIGR00112">
    <property type="entry name" value="proC"/>
    <property type="match status" value="1"/>
</dbReference>
<dbReference type="GO" id="GO:0005737">
    <property type="term" value="C:cytoplasm"/>
    <property type="evidence" value="ECO:0007669"/>
    <property type="project" value="UniProtKB-SubCell"/>
</dbReference>
<dbReference type="HAMAP" id="MF_01925">
    <property type="entry name" value="P5C_reductase"/>
    <property type="match status" value="1"/>
</dbReference>
<organism evidence="13 14">
    <name type="scientific">Domibacillus enclensis</name>
    <dbReference type="NCBI Taxonomy" id="1017273"/>
    <lineage>
        <taxon>Bacteria</taxon>
        <taxon>Bacillati</taxon>
        <taxon>Bacillota</taxon>
        <taxon>Bacilli</taxon>
        <taxon>Bacillales</taxon>
        <taxon>Bacillaceae</taxon>
        <taxon>Domibacillus</taxon>
    </lineage>
</organism>
<evidence type="ECO:0000256" key="3">
    <source>
        <dbReference type="ARBA" id="ARBA00022857"/>
    </source>
</evidence>
<keyword evidence="3 6" id="KW-0521">NADP</keyword>
<dbReference type="InterPro" id="IPR053790">
    <property type="entry name" value="P5CR-like_CS"/>
</dbReference>
<sequence>MLKNKTVAFIGAGSMAEAMIAGIVNNGQLHPENVIATNHSNQEKRAALQAKYGIRTMQNSELPFDQIDFFILAMKPKDADAALESLQKHIQPHQVILSVLAGIPTSHIERFFEEGQQVIRVMPNTSAIAEESATAISSGAWTNEDNMKDAASLLRCIGSVYTIQEEQMDIFTGIAGSGPAYFYYLMESIEKAGAEGGFDAETVRAIAAQTMYGAAKMIMRQEDTPAELRKKITSPNGTTFAGLEALEHFGGGEAIYQAVKGAAARSEEISNQFSKKPQHV</sequence>
<feature type="domain" description="Pyrroline-5-carboxylate reductase catalytic N-terminal" evidence="10">
    <location>
        <begin position="6"/>
        <end position="102"/>
    </location>
</feature>
<dbReference type="OrthoDB" id="9805754at2"/>
<reference evidence="13 14" key="1">
    <citation type="submission" date="2017-01" db="EMBL/GenBank/DDBJ databases">
        <authorList>
            <person name="Mah S.A."/>
            <person name="Swanson W.J."/>
            <person name="Moy G.W."/>
            <person name="Vacquier V.D."/>
        </authorList>
    </citation>
    <scope>NUCLEOTIDE SEQUENCE [LARGE SCALE GENOMIC DNA]</scope>
    <source>
        <strain evidence="13 14">NIO-1016</strain>
    </source>
</reference>
<feature type="binding site" evidence="8">
    <location>
        <begin position="10"/>
        <end position="15"/>
    </location>
    <ligand>
        <name>NADP(+)</name>
        <dbReference type="ChEBI" id="CHEBI:58349"/>
    </ligand>
</feature>
<dbReference type="InterPro" id="IPR028939">
    <property type="entry name" value="P5C_Rdtase_cat_N"/>
</dbReference>
<evidence type="ECO:0000313" key="14">
    <source>
        <dbReference type="Proteomes" id="UP000186385"/>
    </source>
</evidence>
<dbReference type="InterPro" id="IPR036291">
    <property type="entry name" value="NAD(P)-bd_dom_sf"/>
</dbReference>
<evidence type="ECO:0000313" key="12">
    <source>
        <dbReference type="EMBL" id="OXS77979.1"/>
    </source>
</evidence>
<accession>A0A1N6WM21</accession>
<dbReference type="Pfam" id="PF03807">
    <property type="entry name" value="F420_oxidored"/>
    <property type="match status" value="1"/>
</dbReference>
<evidence type="ECO:0000256" key="6">
    <source>
        <dbReference type="HAMAP-Rule" id="MF_01925"/>
    </source>
</evidence>
<comment type="function">
    <text evidence="5 6">Catalyzes the reduction of 1-pyrroline-5-carboxylate (PCA) to L-proline.</text>
</comment>
<evidence type="ECO:0000256" key="1">
    <source>
        <dbReference type="ARBA" id="ARBA00005525"/>
    </source>
</evidence>
<dbReference type="PROSITE" id="PS00521">
    <property type="entry name" value="P5CR"/>
    <property type="match status" value="1"/>
</dbReference>
<dbReference type="InterPro" id="IPR008927">
    <property type="entry name" value="6-PGluconate_DH-like_C_sf"/>
</dbReference>
<comment type="subcellular location">
    <subcellularLocation>
        <location evidence="6">Cytoplasm</location>
    </subcellularLocation>
</comment>
<evidence type="ECO:0000259" key="11">
    <source>
        <dbReference type="Pfam" id="PF14748"/>
    </source>
</evidence>
<evidence type="ECO:0000256" key="9">
    <source>
        <dbReference type="RuleBase" id="RU003903"/>
    </source>
</evidence>
<keyword evidence="6" id="KW-0963">Cytoplasm</keyword>
<dbReference type="InterPro" id="IPR029036">
    <property type="entry name" value="P5CR_dimer"/>
</dbReference>
<proteinExistence type="inferred from homology"/>
<evidence type="ECO:0000256" key="7">
    <source>
        <dbReference type="NCBIfam" id="TIGR00112"/>
    </source>
</evidence>
<dbReference type="Gene3D" id="1.10.3730.10">
    <property type="entry name" value="ProC C-terminal domain-like"/>
    <property type="match status" value="1"/>
</dbReference>
<dbReference type="STRING" id="1017273.SAMN05443094_104213"/>
<dbReference type="Pfam" id="PF14748">
    <property type="entry name" value="P5CR_dimer"/>
    <property type="match status" value="1"/>
</dbReference>
<dbReference type="FunFam" id="1.10.3730.10:FF:000001">
    <property type="entry name" value="Pyrroline-5-carboxylate reductase"/>
    <property type="match status" value="1"/>
</dbReference>
<keyword evidence="6 9" id="KW-0028">Amino-acid biosynthesis</keyword>
<evidence type="ECO:0000256" key="5">
    <source>
        <dbReference type="ARBA" id="ARBA00058118"/>
    </source>
</evidence>
<comment type="catalytic activity">
    <reaction evidence="6 9">
        <text>L-proline + NADP(+) = (S)-1-pyrroline-5-carboxylate + NADPH + 2 H(+)</text>
        <dbReference type="Rhea" id="RHEA:14109"/>
        <dbReference type="ChEBI" id="CHEBI:15378"/>
        <dbReference type="ChEBI" id="CHEBI:17388"/>
        <dbReference type="ChEBI" id="CHEBI:57783"/>
        <dbReference type="ChEBI" id="CHEBI:58349"/>
        <dbReference type="ChEBI" id="CHEBI:60039"/>
        <dbReference type="EC" id="1.5.1.2"/>
    </reaction>
</comment>
<comment type="pathway">
    <text evidence="6 9">Amino-acid biosynthesis; L-proline biosynthesis; L-proline from L-glutamate 5-semialdehyde: step 1/1.</text>
</comment>
<evidence type="ECO:0000256" key="2">
    <source>
        <dbReference type="ARBA" id="ARBA00022650"/>
    </source>
</evidence>
<reference evidence="15" key="2">
    <citation type="submission" date="2017-03" db="EMBL/GenBank/DDBJ databases">
        <title>Bacillus sp. V-88(T) DSM27956, whole genome shotgun sequencing project.</title>
        <authorList>
            <person name="Dastager S.G."/>
            <person name="Neurgaonkar P.S."/>
            <person name="Dharne M.S."/>
        </authorList>
    </citation>
    <scope>NUCLEOTIDE SEQUENCE [LARGE SCALE GENOMIC DNA]</scope>
    <source>
        <strain evidence="15">DSM 25145</strain>
    </source>
</reference>
<evidence type="ECO:0000313" key="13">
    <source>
        <dbReference type="EMBL" id="SIQ91095.1"/>
    </source>
</evidence>
<dbReference type="PIRSF" id="PIRSF000193">
    <property type="entry name" value="Pyrrol-5-carb_rd"/>
    <property type="match status" value="1"/>
</dbReference>
<dbReference type="GO" id="GO:0055129">
    <property type="term" value="P:L-proline biosynthetic process"/>
    <property type="evidence" value="ECO:0007669"/>
    <property type="project" value="UniProtKB-UniRule"/>
</dbReference>
<dbReference type="EMBL" id="MWSK01000004">
    <property type="protein sequence ID" value="OXS77979.1"/>
    <property type="molecule type" value="Genomic_DNA"/>
</dbReference>
<gene>
    <name evidence="6" type="primary">proC</name>
    <name evidence="12" type="ORF">B1B05_10255</name>
    <name evidence="13" type="ORF">SAMN05443094_104213</name>
</gene>